<sequence>MTQAQTSASAQEVLYTICPVFVASNVALELGILDEEFRRVGATPRYLRSLPDNAGWLPHFTHSLPKLFRDGGAIPTIQARADLTDTTLIAATFAQRAGQILVRTDSGIHRVADLKGRRIGLTRSLATEKIDFVRATAERGIELALAIAGLERSEVDIVILEEVEAKPAAPANRPAENWGYLHRHVAQDLLALQERRVEAIYSSPARSAPLIASGEYKVIEDLDRYPDWSLRVTNGPYTTAVNTEFAKAHPEVVVAWLRAAIRAGQWINANRRAAADIFARVTTYRDTEQIARLIQEFDFVPSLSPQNLAGLTIQKDFLRSHGYVKNDFAIEDWADSRYLEEAHASLRAEATQTGLRKAA</sequence>
<dbReference type="PANTHER" id="PTHR30024:SF45">
    <property type="entry name" value="ABC TRANSPORTER SUBSTRATE-BINDING PROTEIN"/>
    <property type="match status" value="1"/>
</dbReference>
<keyword evidence="3" id="KW-1185">Reference proteome</keyword>
<evidence type="ECO:0000313" key="2">
    <source>
        <dbReference type="EMBL" id="NSL55065.1"/>
    </source>
</evidence>
<evidence type="ECO:0000259" key="1">
    <source>
        <dbReference type="Pfam" id="PF09084"/>
    </source>
</evidence>
<dbReference type="EMBL" id="JABCSC020000002">
    <property type="protein sequence ID" value="NSL55065.1"/>
    <property type="molecule type" value="Genomic_DNA"/>
</dbReference>
<evidence type="ECO:0000313" key="3">
    <source>
        <dbReference type="Proteomes" id="UP000778523"/>
    </source>
</evidence>
<dbReference type="RefSeq" id="WP_170021539.1">
    <property type="nucleotide sequence ID" value="NZ_JABCSC020000002.1"/>
</dbReference>
<feature type="domain" description="SsuA/THI5-like" evidence="1">
    <location>
        <begin position="78"/>
        <end position="138"/>
    </location>
</feature>
<dbReference type="Gene3D" id="3.40.190.270">
    <property type="match status" value="1"/>
</dbReference>
<proteinExistence type="predicted"/>
<dbReference type="Gene3D" id="3.40.190.10">
    <property type="entry name" value="Periplasmic binding protein-like II"/>
    <property type="match status" value="1"/>
</dbReference>
<accession>A0ABX2ILR9</accession>
<dbReference type="Pfam" id="PF09084">
    <property type="entry name" value="NMT1"/>
    <property type="match status" value="1"/>
</dbReference>
<dbReference type="InterPro" id="IPR015168">
    <property type="entry name" value="SsuA/THI5"/>
</dbReference>
<gene>
    <name evidence="2" type="ORF">HJ583_008535</name>
</gene>
<organism evidence="2 3">
    <name type="scientific">Uliginosibacterium aquaticum</name>
    <dbReference type="NCBI Taxonomy" id="2731212"/>
    <lineage>
        <taxon>Bacteria</taxon>
        <taxon>Pseudomonadati</taxon>
        <taxon>Pseudomonadota</taxon>
        <taxon>Betaproteobacteria</taxon>
        <taxon>Rhodocyclales</taxon>
        <taxon>Zoogloeaceae</taxon>
        <taxon>Uliginosibacterium</taxon>
    </lineage>
</organism>
<reference evidence="2 3" key="1">
    <citation type="submission" date="2020-06" db="EMBL/GenBank/DDBJ databases">
        <title>Draft genome of Uliginosibacterium sp. IMCC34675.</title>
        <authorList>
            <person name="Song J."/>
        </authorList>
    </citation>
    <scope>NUCLEOTIDE SEQUENCE [LARGE SCALE GENOMIC DNA]</scope>
    <source>
        <strain evidence="2 3">IMCC34675</strain>
    </source>
</reference>
<dbReference type="PANTHER" id="PTHR30024">
    <property type="entry name" value="ALIPHATIC SULFONATES-BINDING PROTEIN-RELATED"/>
    <property type="match status" value="1"/>
</dbReference>
<dbReference type="SUPFAM" id="SSF53850">
    <property type="entry name" value="Periplasmic binding protein-like II"/>
    <property type="match status" value="1"/>
</dbReference>
<name>A0ABX2ILR9_9RHOO</name>
<protein>
    <submittedName>
        <fullName evidence="2">ABC transporter substrate-binding protein</fullName>
    </submittedName>
</protein>
<dbReference type="Proteomes" id="UP000778523">
    <property type="component" value="Unassembled WGS sequence"/>
</dbReference>
<comment type="caution">
    <text evidence="2">The sequence shown here is derived from an EMBL/GenBank/DDBJ whole genome shotgun (WGS) entry which is preliminary data.</text>
</comment>